<protein>
    <recommendedName>
        <fullName evidence="4 7">dTDP-4-dehydrorhamnose 3,5-epimerase</fullName>
        <ecNumber evidence="3 7">5.1.3.13</ecNumber>
    </recommendedName>
    <alternativeName>
        <fullName evidence="7">Thymidine diphospho-4-keto-rhamnose 3,5-epimerase</fullName>
    </alternativeName>
</protein>
<feature type="active site" description="Proton acceptor" evidence="5">
    <location>
        <position position="62"/>
    </location>
</feature>
<comment type="pathway">
    <text evidence="7">Carbohydrate biosynthesis; dTDP-L-rhamnose biosynthesis.</text>
</comment>
<evidence type="ECO:0000256" key="6">
    <source>
        <dbReference type="PIRSR" id="PIRSR600888-3"/>
    </source>
</evidence>
<comment type="catalytic activity">
    <reaction evidence="1 7">
        <text>dTDP-4-dehydro-6-deoxy-alpha-D-glucose = dTDP-4-dehydro-beta-L-rhamnose</text>
        <dbReference type="Rhea" id="RHEA:16969"/>
        <dbReference type="ChEBI" id="CHEBI:57649"/>
        <dbReference type="ChEBI" id="CHEBI:62830"/>
        <dbReference type="EC" id="5.1.3.13"/>
    </reaction>
</comment>
<accession>A0A917V349</accession>
<evidence type="ECO:0000256" key="3">
    <source>
        <dbReference type="ARBA" id="ARBA00012098"/>
    </source>
</evidence>
<evidence type="ECO:0000256" key="5">
    <source>
        <dbReference type="PIRSR" id="PIRSR600888-1"/>
    </source>
</evidence>
<dbReference type="EMBL" id="BMMF01000004">
    <property type="protein sequence ID" value="GGK29271.1"/>
    <property type="molecule type" value="Genomic_DNA"/>
</dbReference>
<dbReference type="SUPFAM" id="SSF51182">
    <property type="entry name" value="RmlC-like cupins"/>
    <property type="match status" value="1"/>
</dbReference>
<name>A0A917V349_9HYPH</name>
<dbReference type="InterPro" id="IPR000888">
    <property type="entry name" value="RmlC-like"/>
</dbReference>
<organism evidence="8 9">
    <name type="scientific">Salinarimonas ramus</name>
    <dbReference type="NCBI Taxonomy" id="690164"/>
    <lineage>
        <taxon>Bacteria</taxon>
        <taxon>Pseudomonadati</taxon>
        <taxon>Pseudomonadota</taxon>
        <taxon>Alphaproteobacteria</taxon>
        <taxon>Hyphomicrobiales</taxon>
        <taxon>Salinarimonadaceae</taxon>
        <taxon>Salinarimonas</taxon>
    </lineage>
</organism>
<comment type="function">
    <text evidence="2 7">Catalyzes the epimerization of the C3' and C5'positions of dTDP-6-deoxy-D-xylo-4-hexulose, forming dTDP-6-deoxy-L-lyxo-4-hexulose.</text>
</comment>
<comment type="similarity">
    <text evidence="7">Belongs to the dTDP-4-dehydrorhamnose 3,5-epimerase family.</text>
</comment>
<dbReference type="GO" id="GO:0000271">
    <property type="term" value="P:polysaccharide biosynthetic process"/>
    <property type="evidence" value="ECO:0007669"/>
    <property type="project" value="TreeGrafter"/>
</dbReference>
<dbReference type="Pfam" id="PF00908">
    <property type="entry name" value="dTDP_sugar_isom"/>
    <property type="match status" value="1"/>
</dbReference>
<dbReference type="CDD" id="cd00438">
    <property type="entry name" value="cupin_RmlC"/>
    <property type="match status" value="1"/>
</dbReference>
<dbReference type="EC" id="5.1.3.13" evidence="3 7"/>
<evidence type="ECO:0000256" key="4">
    <source>
        <dbReference type="ARBA" id="ARBA00019595"/>
    </source>
</evidence>
<dbReference type="NCBIfam" id="TIGR01221">
    <property type="entry name" value="rmlC"/>
    <property type="match status" value="1"/>
</dbReference>
<evidence type="ECO:0000313" key="8">
    <source>
        <dbReference type="EMBL" id="GGK29271.1"/>
    </source>
</evidence>
<dbReference type="InterPro" id="IPR014710">
    <property type="entry name" value="RmlC-like_jellyroll"/>
</dbReference>
<comment type="subunit">
    <text evidence="7">Homodimer.</text>
</comment>
<gene>
    <name evidence="8" type="ORF">GCM10011322_14580</name>
</gene>
<reference evidence="8 9" key="1">
    <citation type="journal article" date="2014" name="Int. J. Syst. Evol. Microbiol.">
        <title>Complete genome sequence of Corynebacterium casei LMG S-19264T (=DSM 44701T), isolated from a smear-ripened cheese.</title>
        <authorList>
            <consortium name="US DOE Joint Genome Institute (JGI-PGF)"/>
            <person name="Walter F."/>
            <person name="Albersmeier A."/>
            <person name="Kalinowski J."/>
            <person name="Ruckert C."/>
        </authorList>
    </citation>
    <scope>NUCLEOTIDE SEQUENCE [LARGE SCALE GENOMIC DNA]</scope>
    <source>
        <strain evidence="8 9">CGMCC 1.9161</strain>
    </source>
</reference>
<dbReference type="PANTHER" id="PTHR21047:SF2">
    <property type="entry name" value="THYMIDINE DIPHOSPHO-4-KETO-RHAMNOSE 3,5-EPIMERASE"/>
    <property type="match status" value="1"/>
</dbReference>
<sequence>MRFSETPLAGAFLIEPEPIADPRGFFARTVDREAFAAHGLDADFVQASVSFNARAGTLRGLHFQRAPHAEDKLVRVTAGAILDVIVDMRPRSPTRWRWHAQPLDAASRAALYVPKGFAHGFVTLVDETEILYQMTTPYVPGAGAGLRWDDPMLAIEWPIRTPILSESDEAWPLLVPGAFDDEDAFP</sequence>
<evidence type="ECO:0000313" key="9">
    <source>
        <dbReference type="Proteomes" id="UP000600449"/>
    </source>
</evidence>
<proteinExistence type="inferred from homology"/>
<dbReference type="AlphaFoldDB" id="A0A917V349"/>
<dbReference type="InterPro" id="IPR011051">
    <property type="entry name" value="RmlC_Cupin_sf"/>
</dbReference>
<comment type="caution">
    <text evidence="8">The sequence shown here is derived from an EMBL/GenBank/DDBJ whole genome shotgun (WGS) entry which is preliminary data.</text>
</comment>
<evidence type="ECO:0000256" key="1">
    <source>
        <dbReference type="ARBA" id="ARBA00001298"/>
    </source>
</evidence>
<feature type="active site" description="Proton donor" evidence="5">
    <location>
        <position position="132"/>
    </location>
</feature>
<evidence type="ECO:0000256" key="2">
    <source>
        <dbReference type="ARBA" id="ARBA00001997"/>
    </source>
</evidence>
<dbReference type="PANTHER" id="PTHR21047">
    <property type="entry name" value="DTDP-6-DEOXY-D-GLUCOSE-3,5 EPIMERASE"/>
    <property type="match status" value="1"/>
</dbReference>
<dbReference type="Gene3D" id="2.60.120.10">
    <property type="entry name" value="Jelly Rolls"/>
    <property type="match status" value="1"/>
</dbReference>
<feature type="site" description="Participates in a stacking interaction with the thymidine ring of dTDP-4-oxo-6-deoxyglucose" evidence="6">
    <location>
        <position position="138"/>
    </location>
</feature>
<dbReference type="RefSeq" id="WP_188911209.1">
    <property type="nucleotide sequence ID" value="NZ_BMMF01000004.1"/>
</dbReference>
<dbReference type="GO" id="GO:0008830">
    <property type="term" value="F:dTDP-4-dehydrorhamnose 3,5-epimerase activity"/>
    <property type="evidence" value="ECO:0007669"/>
    <property type="project" value="UniProtKB-UniRule"/>
</dbReference>
<dbReference type="GO" id="GO:0005829">
    <property type="term" value="C:cytosol"/>
    <property type="evidence" value="ECO:0007669"/>
    <property type="project" value="TreeGrafter"/>
</dbReference>
<keyword evidence="9" id="KW-1185">Reference proteome</keyword>
<keyword evidence="7" id="KW-0413">Isomerase</keyword>
<dbReference type="GO" id="GO:0019305">
    <property type="term" value="P:dTDP-rhamnose biosynthetic process"/>
    <property type="evidence" value="ECO:0007669"/>
    <property type="project" value="UniProtKB-UniRule"/>
</dbReference>
<dbReference type="Proteomes" id="UP000600449">
    <property type="component" value="Unassembled WGS sequence"/>
</dbReference>
<evidence type="ECO:0000256" key="7">
    <source>
        <dbReference type="RuleBase" id="RU364069"/>
    </source>
</evidence>